<keyword evidence="3" id="KW-1185">Reference proteome</keyword>
<proteinExistence type="predicted"/>
<dbReference type="Proteomes" id="UP001519460">
    <property type="component" value="Unassembled WGS sequence"/>
</dbReference>
<sequence length="96" mass="11249">MSEKLTKVNVAVEELRSETFEVRQENSVLRKDLEHSKEKLRKAEEKVDEAKTLSAIAERRVNDLEQYGRRNNVRILGIPESYGEDCEKKVLDIFRN</sequence>
<reference evidence="2 3" key="1">
    <citation type="journal article" date="2023" name="Sci. Data">
        <title>Genome assembly of the Korean intertidal mud-creeper Batillaria attramentaria.</title>
        <authorList>
            <person name="Patra A.K."/>
            <person name="Ho P.T."/>
            <person name="Jun S."/>
            <person name="Lee S.J."/>
            <person name="Kim Y."/>
            <person name="Won Y.J."/>
        </authorList>
    </citation>
    <scope>NUCLEOTIDE SEQUENCE [LARGE SCALE GENOMIC DNA]</scope>
    <source>
        <strain evidence="2">Wonlab-2016</strain>
    </source>
</reference>
<accession>A0ABD0LV19</accession>
<dbReference type="AlphaFoldDB" id="A0ABD0LV19"/>
<evidence type="ECO:0000313" key="2">
    <source>
        <dbReference type="EMBL" id="KAK7502986.1"/>
    </source>
</evidence>
<feature type="coiled-coil region" evidence="1">
    <location>
        <begin position="26"/>
        <end position="60"/>
    </location>
</feature>
<evidence type="ECO:0000256" key="1">
    <source>
        <dbReference type="SAM" id="Coils"/>
    </source>
</evidence>
<name>A0ABD0LV19_9CAEN</name>
<protein>
    <submittedName>
        <fullName evidence="2">Uncharacterized protein</fullName>
    </submittedName>
</protein>
<dbReference type="EMBL" id="JACVVK020000022">
    <property type="protein sequence ID" value="KAK7502986.1"/>
    <property type="molecule type" value="Genomic_DNA"/>
</dbReference>
<gene>
    <name evidence="2" type="ORF">BaRGS_00005612</name>
</gene>
<organism evidence="2 3">
    <name type="scientific">Batillaria attramentaria</name>
    <dbReference type="NCBI Taxonomy" id="370345"/>
    <lineage>
        <taxon>Eukaryota</taxon>
        <taxon>Metazoa</taxon>
        <taxon>Spiralia</taxon>
        <taxon>Lophotrochozoa</taxon>
        <taxon>Mollusca</taxon>
        <taxon>Gastropoda</taxon>
        <taxon>Caenogastropoda</taxon>
        <taxon>Sorbeoconcha</taxon>
        <taxon>Cerithioidea</taxon>
        <taxon>Batillariidae</taxon>
        <taxon>Batillaria</taxon>
    </lineage>
</organism>
<comment type="caution">
    <text evidence="2">The sequence shown here is derived from an EMBL/GenBank/DDBJ whole genome shotgun (WGS) entry which is preliminary data.</text>
</comment>
<keyword evidence="1" id="KW-0175">Coiled coil</keyword>
<evidence type="ECO:0000313" key="3">
    <source>
        <dbReference type="Proteomes" id="UP001519460"/>
    </source>
</evidence>